<gene>
    <name evidence="1" type="ORF">Val02_18180</name>
</gene>
<dbReference type="EMBL" id="BOPF01000005">
    <property type="protein sequence ID" value="GIJ44932.1"/>
    <property type="molecule type" value="Genomic_DNA"/>
</dbReference>
<name>A0A8J3YII0_9ACTN</name>
<evidence type="ECO:0000313" key="1">
    <source>
        <dbReference type="EMBL" id="GIJ44932.1"/>
    </source>
</evidence>
<organism evidence="1 2">
    <name type="scientific">Virgisporangium aliadipatigenens</name>
    <dbReference type="NCBI Taxonomy" id="741659"/>
    <lineage>
        <taxon>Bacteria</taxon>
        <taxon>Bacillati</taxon>
        <taxon>Actinomycetota</taxon>
        <taxon>Actinomycetes</taxon>
        <taxon>Micromonosporales</taxon>
        <taxon>Micromonosporaceae</taxon>
        <taxon>Virgisporangium</taxon>
    </lineage>
</organism>
<dbReference type="GO" id="GO:0016491">
    <property type="term" value="F:oxidoreductase activity"/>
    <property type="evidence" value="ECO:0007669"/>
    <property type="project" value="InterPro"/>
</dbReference>
<comment type="caution">
    <text evidence="1">The sequence shown here is derived from an EMBL/GenBank/DDBJ whole genome shotgun (WGS) entry which is preliminary data.</text>
</comment>
<dbReference type="Gene3D" id="3.40.109.10">
    <property type="entry name" value="NADH Oxidase"/>
    <property type="match status" value="1"/>
</dbReference>
<sequence length="281" mass="28981">MSGAKDPVRVGTFSVTLGSVPAAQWSFANGELASLLDSAGVLSPSRELPWLVRFTESAIELEVAEPAAREARLACGAAAFTLRLALAARGTPAEATYGAGTGSVRLVPLPPRPPTGAERRLHAAEAGAPAPGISPGVRRALTRAARAEDAWLVVLTGPRRLHGVTSMVRLADEPAELTEAFHRKLDEWVGGRDTPLGVLGVHGDGPGDQVRAGAALQRVRLTAAAAGLPMSVLSAGVRTTGVRERLRVALGRYASPQAVVCFCAGWDKTLADPGAGGITGL</sequence>
<dbReference type="Proteomes" id="UP000619260">
    <property type="component" value="Unassembled WGS sequence"/>
</dbReference>
<dbReference type="InterPro" id="IPR000415">
    <property type="entry name" value="Nitroreductase-like"/>
</dbReference>
<evidence type="ECO:0000313" key="2">
    <source>
        <dbReference type="Proteomes" id="UP000619260"/>
    </source>
</evidence>
<proteinExistence type="predicted"/>
<dbReference type="AlphaFoldDB" id="A0A8J3YII0"/>
<protein>
    <submittedName>
        <fullName evidence="1">Uncharacterized protein</fullName>
    </submittedName>
</protein>
<reference evidence="1" key="1">
    <citation type="submission" date="2021-01" db="EMBL/GenBank/DDBJ databases">
        <title>Whole genome shotgun sequence of Virgisporangium aliadipatigenens NBRC 105644.</title>
        <authorList>
            <person name="Komaki H."/>
            <person name="Tamura T."/>
        </authorList>
    </citation>
    <scope>NUCLEOTIDE SEQUENCE</scope>
    <source>
        <strain evidence="1">NBRC 105644</strain>
    </source>
</reference>
<keyword evidence="2" id="KW-1185">Reference proteome</keyword>
<accession>A0A8J3YII0</accession>